<dbReference type="PANTHER" id="PTHR10974">
    <property type="entry name" value="FI08016P-RELATED"/>
    <property type="match status" value="1"/>
</dbReference>
<dbReference type="EMBL" id="CATQJL010000305">
    <property type="protein sequence ID" value="CAJ0600864.1"/>
    <property type="molecule type" value="Genomic_DNA"/>
</dbReference>
<name>A0AA36GYV8_CYLNA</name>
<accession>A0AA36GYV8</accession>
<proteinExistence type="predicted"/>
<evidence type="ECO:0000313" key="2">
    <source>
        <dbReference type="Proteomes" id="UP001176961"/>
    </source>
</evidence>
<dbReference type="AlphaFoldDB" id="A0AA36GYV8"/>
<dbReference type="InterPro" id="IPR004245">
    <property type="entry name" value="DUF229"/>
</dbReference>
<gene>
    <name evidence="1" type="ORF">CYNAS_LOCUS12847</name>
</gene>
<dbReference type="PANTHER" id="PTHR10974:SF4">
    <property type="entry name" value="PROTEIN CBG09258"/>
    <property type="match status" value="1"/>
</dbReference>
<dbReference type="GO" id="GO:0005615">
    <property type="term" value="C:extracellular space"/>
    <property type="evidence" value="ECO:0007669"/>
    <property type="project" value="TreeGrafter"/>
</dbReference>
<dbReference type="Pfam" id="PF02995">
    <property type="entry name" value="DUF229"/>
    <property type="match status" value="1"/>
</dbReference>
<reference evidence="1" key="1">
    <citation type="submission" date="2023-07" db="EMBL/GenBank/DDBJ databases">
        <authorList>
            <consortium name="CYATHOMIX"/>
        </authorList>
    </citation>
    <scope>NUCLEOTIDE SEQUENCE</scope>
    <source>
        <strain evidence="1">N/A</strain>
    </source>
</reference>
<organism evidence="1 2">
    <name type="scientific">Cylicocyclus nassatus</name>
    <name type="common">Nematode worm</name>
    <dbReference type="NCBI Taxonomy" id="53992"/>
    <lineage>
        <taxon>Eukaryota</taxon>
        <taxon>Metazoa</taxon>
        <taxon>Ecdysozoa</taxon>
        <taxon>Nematoda</taxon>
        <taxon>Chromadorea</taxon>
        <taxon>Rhabditida</taxon>
        <taxon>Rhabditina</taxon>
        <taxon>Rhabditomorpha</taxon>
        <taxon>Strongyloidea</taxon>
        <taxon>Strongylidae</taxon>
        <taxon>Cylicocyclus</taxon>
    </lineage>
</organism>
<keyword evidence="2" id="KW-1185">Reference proteome</keyword>
<dbReference type="Proteomes" id="UP001176961">
    <property type="component" value="Unassembled WGS sequence"/>
</dbReference>
<comment type="caution">
    <text evidence="1">The sequence shown here is derived from an EMBL/GenBank/DDBJ whole genome shotgun (WGS) entry which is preliminary data.</text>
</comment>
<evidence type="ECO:0000313" key="1">
    <source>
        <dbReference type="EMBL" id="CAJ0600864.1"/>
    </source>
</evidence>
<protein>
    <submittedName>
        <fullName evidence="1">Uncharacterized protein</fullName>
    </submittedName>
</protein>
<sequence>MHYVRTLNRINADFLSLLDEQLRMKDQLFTTRVEERSPLFSIRLPDKFLKKHHHPHALLNSNANRLVATRDIGLTLKDIASVNFVFPKPTEINKRLEATSLLSYDLPTYRSCEDTLIPPHLCLCMDEKSLQIEGSRDLLVYKQLFEYVKREMLKYDCVEGVYKAGWEVTVLSLNPMVQQGIKEEKE</sequence>